<proteinExistence type="predicted"/>
<accession>A0A3M6ULS0</accession>
<organism evidence="1 2">
    <name type="scientific">Pocillopora damicornis</name>
    <name type="common">Cauliflower coral</name>
    <name type="synonym">Millepora damicornis</name>
    <dbReference type="NCBI Taxonomy" id="46731"/>
    <lineage>
        <taxon>Eukaryota</taxon>
        <taxon>Metazoa</taxon>
        <taxon>Cnidaria</taxon>
        <taxon>Anthozoa</taxon>
        <taxon>Hexacorallia</taxon>
        <taxon>Scleractinia</taxon>
        <taxon>Astrocoeniina</taxon>
        <taxon>Pocilloporidae</taxon>
        <taxon>Pocillopora</taxon>
    </lineage>
</organism>
<dbReference type="OrthoDB" id="6059867at2759"/>
<name>A0A3M6ULS0_POCDA</name>
<keyword evidence="2" id="KW-1185">Reference proteome</keyword>
<evidence type="ECO:0000313" key="2">
    <source>
        <dbReference type="Proteomes" id="UP000275408"/>
    </source>
</evidence>
<reference evidence="1 2" key="1">
    <citation type="journal article" date="2018" name="Sci. Rep.">
        <title>Comparative analysis of the Pocillopora damicornis genome highlights role of immune system in coral evolution.</title>
        <authorList>
            <person name="Cunning R."/>
            <person name="Bay R.A."/>
            <person name="Gillette P."/>
            <person name="Baker A.C."/>
            <person name="Traylor-Knowles N."/>
        </authorList>
    </citation>
    <scope>NUCLEOTIDE SEQUENCE [LARGE SCALE GENOMIC DNA]</scope>
    <source>
        <strain evidence="1">RSMAS</strain>
        <tissue evidence="1">Whole animal</tissue>
    </source>
</reference>
<dbReference type="EMBL" id="RCHS01001235">
    <property type="protein sequence ID" value="RMX54617.1"/>
    <property type="molecule type" value="Genomic_DNA"/>
</dbReference>
<dbReference type="InterPro" id="IPR036056">
    <property type="entry name" value="Fibrinogen-like_C"/>
</dbReference>
<evidence type="ECO:0000313" key="1">
    <source>
        <dbReference type="EMBL" id="RMX54617.1"/>
    </source>
</evidence>
<dbReference type="NCBIfam" id="NF040941">
    <property type="entry name" value="GGGWT_bact"/>
    <property type="match status" value="1"/>
</dbReference>
<protein>
    <submittedName>
        <fullName evidence="1">Uncharacterized protein</fullName>
    </submittedName>
</protein>
<dbReference type="Proteomes" id="UP000275408">
    <property type="component" value="Unassembled WGS sequence"/>
</dbReference>
<comment type="caution">
    <text evidence="1">The sequence shown here is derived from an EMBL/GenBank/DDBJ whole genome shotgun (WGS) entry which is preliminary data.</text>
</comment>
<dbReference type="Gene3D" id="3.90.215.10">
    <property type="entry name" value="Gamma Fibrinogen, chain A, domain 1"/>
    <property type="match status" value="1"/>
</dbReference>
<dbReference type="SUPFAM" id="SSF56496">
    <property type="entry name" value="Fibrinogen C-terminal domain-like"/>
    <property type="match status" value="1"/>
</dbReference>
<dbReference type="AlphaFoldDB" id="A0A3M6ULS0"/>
<gene>
    <name evidence="1" type="ORF">pdam_00014094</name>
</gene>
<sequence>LNLKSDAQQIVDSLFKDKKNVLLKLKKNVDGSEWYTLIQPHPNYADIDFGVLVNNYSGYTEPKNVFMQKYVFLGILPKSIANKKTTQGFRSNGIIAEFVNCDTNPNSFFALFPNHHHQLPSNYAENSGFENEGIAVNWRSHAKAVSSGSLKMPNNFFFLTELHFGGCGCYTSSDRWKKFGYNATAIGIRTAMKAVMIILAVAASVSTSKVAIHSRSSFLQTVKDRNLIGHVTDRLKASSILLCAQLCLKRRPLCCSINYRDEDGKTICELNDKRLESVGTDSSSFVSMPGFIFAQLLNFERSCQEIQLNDPGATSGVYEIYPVPNADPIEVYCELNIAGGGFSFLPQSLTLRSDAQQIVKSLFTDKRNVLLKLKNRVNGSESYTWIQPHPNYTNIDFGLLVNNYSGYTQPLNDFMMEYIFLGILPKSVANEQTYQGFKSNGDVIQFRNCDENPNSLFAFLPNRNRENSSTYFLGNGCEDTGIAVDWRSTATPITIPPDKMPRTFFFLTEVHFGGCGCYTSSDRWSKYGFNATAIGIR</sequence>
<dbReference type="InterPro" id="IPR014716">
    <property type="entry name" value="Fibrinogen_a/b/g_C_1"/>
</dbReference>
<feature type="non-terminal residue" evidence="1">
    <location>
        <position position="1"/>
    </location>
</feature>